<reference evidence="2" key="1">
    <citation type="submission" date="2023-01" db="EMBL/GenBank/DDBJ databases">
        <authorList>
            <person name="Van Ghelder C."/>
            <person name="Rancurel C."/>
        </authorList>
    </citation>
    <scope>NUCLEOTIDE SEQUENCE</scope>
    <source>
        <strain evidence="2">CNCM I-4278</strain>
    </source>
</reference>
<name>A0A9W4UVE6_9PLEO</name>
<feature type="region of interest" description="Disordered" evidence="1">
    <location>
        <begin position="1"/>
        <end position="164"/>
    </location>
</feature>
<gene>
    <name evidence="2" type="ORF">PDIGIT_LOCUS15789</name>
</gene>
<accession>A0A9W4UVE6</accession>
<feature type="compositionally biased region" description="Pro residues" evidence="1">
    <location>
        <begin position="51"/>
        <end position="60"/>
    </location>
</feature>
<keyword evidence="3" id="KW-1185">Reference proteome</keyword>
<feature type="compositionally biased region" description="Polar residues" evidence="1">
    <location>
        <begin position="13"/>
        <end position="35"/>
    </location>
</feature>
<sequence>MSLARKHQAHAEGQSSSTSVTLDSQRSLQNQTTYTIFDINDPTISHTFPFPQSPGPPPTSSTPLDAQSTPSTSNPPNTTPQPGSCDQKVGVSPNLALPLRTQRTGHVESSPPIGNSGSMEAPNMPTRHVPPPPISVSPAGTPEHKYNQRSPLANGPPPPKGKHAQLDLQMIAPGELLLEEYAWLPVKTRIQLNKIVITLFHSLRDPRIDGKTRSGIPLQSLRIPRFIAYQKLLQLHSNGWKRYTAEEVRMELKSLLRVRTMLPCDIDVMVAWDLMVRDMHAKLDNNGKELCEFLFDKLQNPGPEKHVCSSDRVVYRYCPHCVFQFLSTYGAPHRSAPGAPSLQNSCSVAIASAPAPAPALAGGRISASRSSAKP</sequence>
<evidence type="ECO:0000313" key="3">
    <source>
        <dbReference type="Proteomes" id="UP001152607"/>
    </source>
</evidence>
<dbReference type="Proteomes" id="UP001152607">
    <property type="component" value="Unassembled WGS sequence"/>
</dbReference>
<dbReference type="EMBL" id="CAOQHR010000013">
    <property type="protein sequence ID" value="CAI6342579.1"/>
    <property type="molecule type" value="Genomic_DNA"/>
</dbReference>
<evidence type="ECO:0000256" key="1">
    <source>
        <dbReference type="SAM" id="MobiDB-lite"/>
    </source>
</evidence>
<protein>
    <submittedName>
        <fullName evidence="2">Uncharacterized protein</fullName>
    </submittedName>
</protein>
<proteinExistence type="predicted"/>
<organism evidence="2 3">
    <name type="scientific">Periconia digitata</name>
    <dbReference type="NCBI Taxonomy" id="1303443"/>
    <lineage>
        <taxon>Eukaryota</taxon>
        <taxon>Fungi</taxon>
        <taxon>Dikarya</taxon>
        <taxon>Ascomycota</taxon>
        <taxon>Pezizomycotina</taxon>
        <taxon>Dothideomycetes</taxon>
        <taxon>Pleosporomycetidae</taxon>
        <taxon>Pleosporales</taxon>
        <taxon>Massarineae</taxon>
        <taxon>Periconiaceae</taxon>
        <taxon>Periconia</taxon>
    </lineage>
</organism>
<evidence type="ECO:0000313" key="2">
    <source>
        <dbReference type="EMBL" id="CAI6342579.1"/>
    </source>
</evidence>
<feature type="compositionally biased region" description="Low complexity" evidence="1">
    <location>
        <begin position="61"/>
        <end position="82"/>
    </location>
</feature>
<comment type="caution">
    <text evidence="2">The sequence shown here is derived from an EMBL/GenBank/DDBJ whole genome shotgun (WGS) entry which is preliminary data.</text>
</comment>
<dbReference type="AlphaFoldDB" id="A0A9W4UVE6"/>